<evidence type="ECO:0008006" key="3">
    <source>
        <dbReference type="Google" id="ProtNLM"/>
    </source>
</evidence>
<reference evidence="2" key="1">
    <citation type="journal article" date="2015" name="Nature">
        <title>Complex archaea that bridge the gap between prokaryotes and eukaryotes.</title>
        <authorList>
            <person name="Spang A."/>
            <person name="Saw J.H."/>
            <person name="Jorgensen S.L."/>
            <person name="Zaremba-Niedzwiedzka K."/>
            <person name="Martijn J."/>
            <person name="Lind A.E."/>
            <person name="van Eijk R."/>
            <person name="Schleper C."/>
            <person name="Guy L."/>
            <person name="Ettema T.J."/>
        </authorList>
    </citation>
    <scope>NUCLEOTIDE SEQUENCE</scope>
</reference>
<gene>
    <name evidence="2" type="ORF">LCGC14_1868310</name>
</gene>
<dbReference type="EMBL" id="LAZR01019021">
    <property type="protein sequence ID" value="KKL94075.1"/>
    <property type="molecule type" value="Genomic_DNA"/>
</dbReference>
<evidence type="ECO:0000313" key="2">
    <source>
        <dbReference type="EMBL" id="KKL94075.1"/>
    </source>
</evidence>
<dbReference type="AlphaFoldDB" id="A0A0F9IJT2"/>
<organism evidence="2">
    <name type="scientific">marine sediment metagenome</name>
    <dbReference type="NCBI Taxonomy" id="412755"/>
    <lineage>
        <taxon>unclassified sequences</taxon>
        <taxon>metagenomes</taxon>
        <taxon>ecological metagenomes</taxon>
    </lineage>
</organism>
<protein>
    <recommendedName>
        <fullName evidence="3">ATP-grasp domain-containing protein</fullName>
    </recommendedName>
</protein>
<dbReference type="SUPFAM" id="SSF56059">
    <property type="entry name" value="Glutathione synthetase ATP-binding domain-like"/>
    <property type="match status" value="1"/>
</dbReference>
<proteinExistence type="predicted"/>
<feature type="compositionally biased region" description="Basic residues" evidence="1">
    <location>
        <begin position="296"/>
        <end position="315"/>
    </location>
</feature>
<feature type="compositionally biased region" description="Basic residues" evidence="1">
    <location>
        <begin position="271"/>
        <end position="282"/>
    </location>
</feature>
<sequence length="315" mass="36664">MYLLASKAGILTGRQIARALKIRFHINADKIKQGSEVLIRYGNAQQSNRIGKDTSTNSRDSILKMSAKHRLWEYLQDSEILSPRYYRLHEIPDDLEFPCLVRSRMHRAGKDIQVCDAPYEIPRNAEYVVPYYPTIREYRVHVAFGNIVKIMRKYPINDNAHDKIRTSAFGWQYKRSSLDDVMCSKSMVETAMKTAEVLGSDFCGIDMAWSSKEHGLNKWIVWEVNSAPSLNGPSLKLYVDLFKSQFAERLREYGIHKSKQNNARNKSLNRGNKKRRQSKRPISRPSGMRQNYTRKNSGKKKRTSSKYSNSRKRRY</sequence>
<evidence type="ECO:0000256" key="1">
    <source>
        <dbReference type="SAM" id="MobiDB-lite"/>
    </source>
</evidence>
<name>A0A0F9IJT2_9ZZZZ</name>
<feature type="compositionally biased region" description="Polar residues" evidence="1">
    <location>
        <begin position="260"/>
        <end position="270"/>
    </location>
</feature>
<comment type="caution">
    <text evidence="2">The sequence shown here is derived from an EMBL/GenBank/DDBJ whole genome shotgun (WGS) entry which is preliminary data.</text>
</comment>
<dbReference type="Gene3D" id="3.30.470.20">
    <property type="entry name" value="ATP-grasp fold, B domain"/>
    <property type="match status" value="1"/>
</dbReference>
<feature type="region of interest" description="Disordered" evidence="1">
    <location>
        <begin position="253"/>
        <end position="315"/>
    </location>
</feature>
<accession>A0A0F9IJT2</accession>